<dbReference type="PROSITE" id="PS50109">
    <property type="entry name" value="HIS_KIN"/>
    <property type="match status" value="1"/>
</dbReference>
<dbReference type="Pfam" id="PF13426">
    <property type="entry name" value="PAS_9"/>
    <property type="match status" value="1"/>
</dbReference>
<dbReference type="NCBIfam" id="TIGR00229">
    <property type="entry name" value="sensory_box"/>
    <property type="match status" value="1"/>
</dbReference>
<dbReference type="SMART" id="SM00387">
    <property type="entry name" value="HATPase_c"/>
    <property type="match status" value="1"/>
</dbReference>
<accession>A0A6N4SSD9</accession>
<dbReference type="SMART" id="SM00388">
    <property type="entry name" value="HisKA"/>
    <property type="match status" value="1"/>
</dbReference>
<feature type="domain" description="PAS" evidence="7">
    <location>
        <begin position="1"/>
        <end position="67"/>
    </location>
</feature>
<dbReference type="CDD" id="cd00130">
    <property type="entry name" value="PAS"/>
    <property type="match status" value="1"/>
</dbReference>
<dbReference type="GO" id="GO:0000155">
    <property type="term" value="F:phosphorelay sensor kinase activity"/>
    <property type="evidence" value="ECO:0007669"/>
    <property type="project" value="InterPro"/>
</dbReference>
<protein>
    <recommendedName>
        <fullName evidence="2">histidine kinase</fullName>
        <ecNumber evidence="2">2.7.13.3</ecNumber>
    </recommendedName>
</protein>
<dbReference type="InterPro" id="IPR000014">
    <property type="entry name" value="PAS"/>
</dbReference>
<dbReference type="InterPro" id="IPR035965">
    <property type="entry name" value="PAS-like_dom_sf"/>
</dbReference>
<dbReference type="Proteomes" id="UP000001822">
    <property type="component" value="Chromosome"/>
</dbReference>
<dbReference type="AlphaFoldDB" id="A0A6N4SSD9"/>
<evidence type="ECO:0000256" key="1">
    <source>
        <dbReference type="ARBA" id="ARBA00000085"/>
    </source>
</evidence>
<dbReference type="PRINTS" id="PR00344">
    <property type="entry name" value="BCTRLSENSOR"/>
</dbReference>
<evidence type="ECO:0000313" key="9">
    <source>
        <dbReference type="Proteomes" id="UP000001822"/>
    </source>
</evidence>
<evidence type="ECO:0000256" key="5">
    <source>
        <dbReference type="ARBA" id="ARBA00022777"/>
    </source>
</evidence>
<dbReference type="InterPro" id="IPR036890">
    <property type="entry name" value="HATPase_C_sf"/>
</dbReference>
<dbReference type="InterPro" id="IPR003594">
    <property type="entry name" value="HATPase_dom"/>
</dbReference>
<evidence type="ECO:0000259" key="6">
    <source>
        <dbReference type="PROSITE" id="PS50109"/>
    </source>
</evidence>
<evidence type="ECO:0000259" key="7">
    <source>
        <dbReference type="PROSITE" id="PS50112"/>
    </source>
</evidence>
<dbReference type="Gene3D" id="3.30.565.10">
    <property type="entry name" value="Histidine kinase-like ATPase, C-terminal domain"/>
    <property type="match status" value="1"/>
</dbReference>
<dbReference type="Pfam" id="PF02518">
    <property type="entry name" value="HATPase_c"/>
    <property type="match status" value="1"/>
</dbReference>
<dbReference type="InterPro" id="IPR004358">
    <property type="entry name" value="Sig_transdc_His_kin-like_C"/>
</dbReference>
<dbReference type="InterPro" id="IPR052162">
    <property type="entry name" value="Sensor_kinase/Photoreceptor"/>
</dbReference>
<dbReference type="Gene3D" id="1.10.287.130">
    <property type="match status" value="1"/>
</dbReference>
<dbReference type="PROSITE" id="PS50112">
    <property type="entry name" value="PAS"/>
    <property type="match status" value="1"/>
</dbReference>
<dbReference type="PANTHER" id="PTHR43304">
    <property type="entry name" value="PHYTOCHROME-LIKE PROTEIN CPH1"/>
    <property type="match status" value="1"/>
</dbReference>
<keyword evidence="9" id="KW-1185">Reference proteome</keyword>
<dbReference type="SUPFAM" id="SSF55874">
    <property type="entry name" value="ATPase domain of HSP90 chaperone/DNA topoisomerase II/histidine kinase"/>
    <property type="match status" value="1"/>
</dbReference>
<comment type="catalytic activity">
    <reaction evidence="1">
        <text>ATP + protein L-histidine = ADP + protein N-phospho-L-histidine.</text>
        <dbReference type="EC" id="2.7.13.3"/>
    </reaction>
</comment>
<dbReference type="EC" id="2.7.13.3" evidence="2"/>
<dbReference type="KEGG" id="chu:CHU_2057"/>
<dbReference type="Pfam" id="PF00512">
    <property type="entry name" value="HisKA"/>
    <property type="match status" value="1"/>
</dbReference>
<dbReference type="CDD" id="cd00082">
    <property type="entry name" value="HisKA"/>
    <property type="match status" value="1"/>
</dbReference>
<dbReference type="Gene3D" id="3.30.450.20">
    <property type="entry name" value="PAS domain"/>
    <property type="match status" value="1"/>
</dbReference>
<dbReference type="InterPro" id="IPR005467">
    <property type="entry name" value="His_kinase_dom"/>
</dbReference>
<evidence type="ECO:0000256" key="2">
    <source>
        <dbReference type="ARBA" id="ARBA00012438"/>
    </source>
</evidence>
<feature type="domain" description="Histidine kinase" evidence="6">
    <location>
        <begin position="138"/>
        <end position="352"/>
    </location>
</feature>
<dbReference type="InterPro" id="IPR036097">
    <property type="entry name" value="HisK_dim/P_sf"/>
</dbReference>
<dbReference type="EMBL" id="CP000383">
    <property type="protein sequence ID" value="ABG59320.1"/>
    <property type="molecule type" value="Genomic_DNA"/>
</dbReference>
<gene>
    <name evidence="8" type="primary">atoS</name>
    <name evidence="8" type="ordered locus">CHU_2057</name>
</gene>
<proteinExistence type="predicted"/>
<evidence type="ECO:0000256" key="4">
    <source>
        <dbReference type="ARBA" id="ARBA00022679"/>
    </source>
</evidence>
<organism evidence="8 9">
    <name type="scientific">Cytophaga hutchinsonii (strain ATCC 33406 / DSM 1761 / CIP 103989 / NBRC 15051 / NCIMB 9469 / D465)</name>
    <dbReference type="NCBI Taxonomy" id="269798"/>
    <lineage>
        <taxon>Bacteria</taxon>
        <taxon>Pseudomonadati</taxon>
        <taxon>Bacteroidota</taxon>
        <taxon>Cytophagia</taxon>
        <taxon>Cytophagales</taxon>
        <taxon>Cytophagaceae</taxon>
        <taxon>Cytophaga</taxon>
    </lineage>
</organism>
<dbReference type="SUPFAM" id="SSF47384">
    <property type="entry name" value="Homodimeric domain of signal transducing histidine kinase"/>
    <property type="match status" value="1"/>
</dbReference>
<dbReference type="PANTHER" id="PTHR43304:SF1">
    <property type="entry name" value="PAC DOMAIN-CONTAINING PROTEIN"/>
    <property type="match status" value="1"/>
</dbReference>
<name>A0A6N4SSD9_CYTH3</name>
<keyword evidence="4 8" id="KW-0808">Transferase</keyword>
<evidence type="ECO:0000256" key="3">
    <source>
        <dbReference type="ARBA" id="ARBA00022553"/>
    </source>
</evidence>
<keyword evidence="5 8" id="KW-0418">Kinase</keyword>
<dbReference type="SUPFAM" id="SSF55785">
    <property type="entry name" value="PYP-like sensor domain (PAS domain)"/>
    <property type="match status" value="1"/>
</dbReference>
<keyword evidence="3" id="KW-0597">Phosphoprotein</keyword>
<reference evidence="8 9" key="1">
    <citation type="journal article" date="2007" name="Appl. Environ. Microbiol.">
        <title>Genome sequence of the cellulolytic gliding bacterium Cytophaga hutchinsonii.</title>
        <authorList>
            <person name="Xie G."/>
            <person name="Bruce D.C."/>
            <person name="Challacombe J.F."/>
            <person name="Chertkov O."/>
            <person name="Detter J.C."/>
            <person name="Gilna P."/>
            <person name="Han C.S."/>
            <person name="Lucas S."/>
            <person name="Misra M."/>
            <person name="Myers G.L."/>
            <person name="Richardson P."/>
            <person name="Tapia R."/>
            <person name="Thayer N."/>
            <person name="Thompson L.S."/>
            <person name="Brettin T.S."/>
            <person name="Henrissat B."/>
            <person name="Wilson D.B."/>
            <person name="McBride M.J."/>
        </authorList>
    </citation>
    <scope>NUCLEOTIDE SEQUENCE [LARGE SCALE GENOMIC DNA]</scope>
    <source>
        <strain evidence="9">ATCC 33406 / DSM 1761 / CIP 103989 / NBRC 15051 / NCIMB 9469 / D465</strain>
    </source>
</reference>
<sequence length="352" mass="40065">MLRHSRHNAVFILDTAGIIMGISEGAQRSYGYTHKDVHGKYFDMLFTEESRKQQKPELELAKVLQYGTAADYNEFVHKDGRHIWTEGESLLITDVWGDSFIIKNVHSLDKEKEEQRNLQQQNEKLLRINNDLDTFVYTASHDLKNPVSNIESLVSIMQYELKHGADAEAVEPVMSRITEALNRFKTTLNELTEISRIDAPVDTDEMYVSFDSILQEVMYDVQDLVDSTEASIQSDFSAATMVRFSKKNVRSILFNLLSNALKYRSPERKPEIYIETKPAGEYILLSVRDNGIGIEPAQHKKVFQFFKRLHTHVQGTGVGMGIVKKIMDNTGGKITLESIPGKGSAFTVHFKQ</sequence>
<evidence type="ECO:0000313" key="8">
    <source>
        <dbReference type="EMBL" id="ABG59320.1"/>
    </source>
</evidence>
<dbReference type="InterPro" id="IPR003661">
    <property type="entry name" value="HisK_dim/P_dom"/>
</dbReference>